<evidence type="ECO:0000256" key="1">
    <source>
        <dbReference type="SAM" id="MobiDB-lite"/>
    </source>
</evidence>
<feature type="region of interest" description="Disordered" evidence="1">
    <location>
        <begin position="707"/>
        <end position="726"/>
    </location>
</feature>
<feature type="compositionally biased region" description="Low complexity" evidence="1">
    <location>
        <begin position="824"/>
        <end position="840"/>
    </location>
</feature>
<name>A0A388M900_CHABU</name>
<proteinExistence type="predicted"/>
<feature type="compositionally biased region" description="Basic and acidic residues" evidence="1">
    <location>
        <begin position="90"/>
        <end position="108"/>
    </location>
</feature>
<feature type="region of interest" description="Disordered" evidence="1">
    <location>
        <begin position="416"/>
        <end position="462"/>
    </location>
</feature>
<dbReference type="Gramene" id="GBG91041">
    <property type="protein sequence ID" value="GBG91041"/>
    <property type="gene ID" value="CBR_g51774"/>
</dbReference>
<evidence type="ECO:0000313" key="4">
    <source>
        <dbReference type="Proteomes" id="UP000265515"/>
    </source>
</evidence>
<feature type="region of interest" description="Disordered" evidence="1">
    <location>
        <begin position="57"/>
        <end position="166"/>
    </location>
</feature>
<dbReference type="PANTHER" id="PTHR32166:SF123">
    <property type="entry name" value="BED-TYPE DOMAIN-CONTAINING PROTEIN"/>
    <property type="match status" value="1"/>
</dbReference>
<accession>A0A388M900</accession>
<feature type="region of interest" description="Disordered" evidence="1">
    <location>
        <begin position="479"/>
        <end position="626"/>
    </location>
</feature>
<feature type="region of interest" description="Disordered" evidence="1">
    <location>
        <begin position="1024"/>
        <end position="1059"/>
    </location>
</feature>
<dbReference type="Proteomes" id="UP000265515">
    <property type="component" value="Unassembled WGS sequence"/>
</dbReference>
<gene>
    <name evidence="3" type="ORF">CBR_g51774</name>
</gene>
<dbReference type="InterPro" id="IPR007021">
    <property type="entry name" value="DUF659"/>
</dbReference>
<feature type="compositionally biased region" description="Acidic residues" evidence="1">
    <location>
        <begin position="113"/>
        <end position="127"/>
    </location>
</feature>
<feature type="compositionally biased region" description="Gly residues" evidence="1">
    <location>
        <begin position="1031"/>
        <end position="1041"/>
    </location>
</feature>
<keyword evidence="4" id="KW-1185">Reference proteome</keyword>
<organism evidence="3 4">
    <name type="scientific">Chara braunii</name>
    <name type="common">Braun's stonewort</name>
    <dbReference type="NCBI Taxonomy" id="69332"/>
    <lineage>
        <taxon>Eukaryota</taxon>
        <taxon>Viridiplantae</taxon>
        <taxon>Streptophyta</taxon>
        <taxon>Charophyceae</taxon>
        <taxon>Charales</taxon>
        <taxon>Characeae</taxon>
        <taxon>Chara</taxon>
    </lineage>
</organism>
<feature type="region of interest" description="Disordered" evidence="1">
    <location>
        <begin position="824"/>
        <end position="883"/>
    </location>
</feature>
<feature type="compositionally biased region" description="Basic and acidic residues" evidence="1">
    <location>
        <begin position="569"/>
        <end position="579"/>
    </location>
</feature>
<feature type="compositionally biased region" description="Basic and acidic residues" evidence="1">
    <location>
        <begin position="426"/>
        <end position="438"/>
    </location>
</feature>
<evidence type="ECO:0000259" key="2">
    <source>
        <dbReference type="Pfam" id="PF04937"/>
    </source>
</evidence>
<feature type="region of interest" description="Disordered" evidence="1">
    <location>
        <begin position="934"/>
        <end position="964"/>
    </location>
</feature>
<comment type="caution">
    <text evidence="3">The sequence shown here is derived from an EMBL/GenBank/DDBJ whole genome shotgun (WGS) entry which is preliminary data.</text>
</comment>
<dbReference type="PANTHER" id="PTHR32166">
    <property type="entry name" value="OSJNBA0013A04.12 PROTEIN"/>
    <property type="match status" value="1"/>
</dbReference>
<reference evidence="3 4" key="1">
    <citation type="journal article" date="2018" name="Cell">
        <title>The Chara Genome: Secondary Complexity and Implications for Plant Terrestrialization.</title>
        <authorList>
            <person name="Nishiyama T."/>
            <person name="Sakayama H."/>
            <person name="Vries J.D."/>
            <person name="Buschmann H."/>
            <person name="Saint-Marcoux D."/>
            <person name="Ullrich K.K."/>
            <person name="Haas F.B."/>
            <person name="Vanderstraeten L."/>
            <person name="Becker D."/>
            <person name="Lang D."/>
            <person name="Vosolsobe S."/>
            <person name="Rombauts S."/>
            <person name="Wilhelmsson P.K.I."/>
            <person name="Janitza P."/>
            <person name="Kern R."/>
            <person name="Heyl A."/>
            <person name="Rumpler F."/>
            <person name="Villalobos L.I.A.C."/>
            <person name="Clay J.M."/>
            <person name="Skokan R."/>
            <person name="Toyoda A."/>
            <person name="Suzuki Y."/>
            <person name="Kagoshima H."/>
            <person name="Schijlen E."/>
            <person name="Tajeshwar N."/>
            <person name="Catarino B."/>
            <person name="Hetherington A.J."/>
            <person name="Saltykova A."/>
            <person name="Bonnot C."/>
            <person name="Breuninger H."/>
            <person name="Symeonidi A."/>
            <person name="Radhakrishnan G.V."/>
            <person name="Van Nieuwerburgh F."/>
            <person name="Deforce D."/>
            <person name="Chang C."/>
            <person name="Karol K.G."/>
            <person name="Hedrich R."/>
            <person name="Ulvskov P."/>
            <person name="Glockner G."/>
            <person name="Delwiche C.F."/>
            <person name="Petrasek J."/>
            <person name="Van de Peer Y."/>
            <person name="Friml J."/>
            <person name="Beilby M."/>
            <person name="Dolan L."/>
            <person name="Kohara Y."/>
            <person name="Sugano S."/>
            <person name="Fujiyama A."/>
            <person name="Delaux P.-M."/>
            <person name="Quint M."/>
            <person name="TheiBen G."/>
            <person name="Hagemann M."/>
            <person name="Harholt J."/>
            <person name="Dunand C."/>
            <person name="Zachgo S."/>
            <person name="Langdale J."/>
            <person name="Maumus F."/>
            <person name="Straeten D.V.D."/>
            <person name="Gould S.B."/>
            <person name="Rensing S.A."/>
        </authorList>
    </citation>
    <scope>NUCLEOTIDE SEQUENCE [LARGE SCALE GENOMIC DNA]</scope>
    <source>
        <strain evidence="3 4">S276</strain>
    </source>
</reference>
<sequence>MGPKKGRGDQLFVPVSKDKEKAAELKFCGFKWIMKGQTLQNSNGNVLMECKLCTSGRVHDGEEEEDREDERRAIEGREDDDDSYMPLMDVRTEEERARGKMRREKAIDNDNTPGEDDDDTDDDDDHDADIGASLDEGLMAGGRRGQEGPARAMMEATRSNKRKRKAKKIVTGFPPAHPVPKKSRVLRPNSMVEAFDPVWQRDFYYFLQWYFVSNFPLEAARRPKYHRLRKHLLECPLYTHPALLTHSTISMEGIPEQQQIVADLVAAVRKDIATTGATILTDGRKSIMSNQIVNFLAAGPTGAYLFRTTQWDGAVEENVEVVVERWKDVFDKFSVDNVNVICTNSASAYVAASKLLAKEELKYSHITWLPCAVHVCHLLLSDITKGGTNGKIGKREDTIIRARAVVRYVLSWEDDEEEAEDAIPPPRDEGVRPADRVTEAQLGRQVQRGQRDRLSKAPPSVETYLGRRATVLMPTEVNSVYDPEPNPMAQDPIQAEPWFDPDDLWVESEPGGSHGDGDDAPLTEMMRPRTRGFTAAPAPPPSPPRPSTTRNVPLRGPEDRVGGMIPHPPTDRRRHDEQGSRGNVEEGDDDDVRRGYEGSSEDEDDPGYSPTRPRGDNDEGGDGTYVQWDDQNVATAQVIAVSGEVAAESTEVAVASTEVGAASSQTATVSAETGGANAEVGGTSAEVGGASAQFGVSFSDDIFGASLGLPPTPAGEHHGGSGGADVQATPICQILRERMLEMEDGAGHCTTEDAEVDCSGAVGGEAGDRPASAVQGVCVFPFAGAMSTGELEWQARKDPLGADRRRRMDEASRRVMAEGPAYVPCSPSVSSSTTDVIPPTRAEGPGLTPSPISAPVGESPSPKSRKKKMRAGKSLSTVRRVTHQMRASRPGLADLHPRTWEALGEDVAADTLGWRHEASTWGTKLPMTARAEAVMPRAGGRTSTTSKDEHDTDSSPPGRSMVGRILGEDVRALTTQRSSPTLVGWELRTDGLEMPVGQRRKVSVYDLLRAWGGVEAAAQGVIHAPDTAHGPAGGTGGGDGSTGVTPQRRRKDMMDDDDV</sequence>
<evidence type="ECO:0000313" key="3">
    <source>
        <dbReference type="EMBL" id="GBG91041.1"/>
    </source>
</evidence>
<dbReference type="AlphaFoldDB" id="A0A388M900"/>
<feature type="compositionally biased region" description="Pro residues" evidence="1">
    <location>
        <begin position="537"/>
        <end position="546"/>
    </location>
</feature>
<dbReference type="EMBL" id="BFEA01000866">
    <property type="protein sequence ID" value="GBG91041.1"/>
    <property type="molecule type" value="Genomic_DNA"/>
</dbReference>
<dbReference type="Pfam" id="PF04937">
    <property type="entry name" value="DUF659"/>
    <property type="match status" value="1"/>
</dbReference>
<feature type="domain" description="DUF659" evidence="2">
    <location>
        <begin position="255"/>
        <end position="385"/>
    </location>
</feature>
<protein>
    <recommendedName>
        <fullName evidence="2">DUF659 domain-containing protein</fullName>
    </recommendedName>
</protein>